<dbReference type="STRING" id="183763.LP52_18210"/>
<organism evidence="2 3">
    <name type="scientific">Streptomonospora alba</name>
    <dbReference type="NCBI Taxonomy" id="183763"/>
    <lineage>
        <taxon>Bacteria</taxon>
        <taxon>Bacillati</taxon>
        <taxon>Actinomycetota</taxon>
        <taxon>Actinomycetes</taxon>
        <taxon>Streptosporangiales</taxon>
        <taxon>Nocardiopsidaceae</taxon>
        <taxon>Streptomonospora</taxon>
    </lineage>
</organism>
<evidence type="ECO:0000256" key="1">
    <source>
        <dbReference type="SAM" id="MobiDB-lite"/>
    </source>
</evidence>
<accession>A0A0C2FEP3</accession>
<keyword evidence="3" id="KW-1185">Reference proteome</keyword>
<feature type="compositionally biased region" description="Low complexity" evidence="1">
    <location>
        <begin position="1356"/>
        <end position="1368"/>
    </location>
</feature>
<feature type="region of interest" description="Disordered" evidence="1">
    <location>
        <begin position="526"/>
        <end position="547"/>
    </location>
</feature>
<sequence>MSTGLRELSDHELDAALEQTLAPRLATLLQNRVAGHCARITEIHTGLAVGLSRRLRAAVSNDAQVYVLGEPPEVPTELAVSSTKLIELRNPDGEHLRPPLLVFIPPGHRASAEDSFDVATFEEVLLGDVYTKLAERLLAGLPEQLRFGVEELFDLLKEWPHADTLARCRYLLTIQHNDQDSEAAGAAVFELGLIPDFELFRDVTQVRTRSARNLAQMEILTRADRPERQRVIELQLTEPAFRSRLAEFLVRTGMDSPQAWTRRIVVDRTNWALSFHRWPLPQNVDSDHVRITVEELAALPRAGTSPDHAQHSVLQSLTGRPYLIAGSRGPAQLPISFNVEPDPRSVSGLHRFSAELVSDEAGPTGVYASVRVAKTKKAAYRVTLKKLRDTHLDAGWHYIRVLPEDVEGIPLPVEPTTGVDHPPNESERFYIVADDDPIDEDPPPRTRKHIGLTHALRDLQFTAAAQNRPWRDVACQSVHWKATQGSGRHTVLARFGLDSQVEIPLAPALVEVQRQILTEPDHLGPRRLLVHSDHSGSATSEDSLELAEDDEQIQTFVEARRAVFDLIRGDDAMVVEGCDLTRLRPAAQRYAEAYTEVLQARLAQAERAAPDQAQRLLTEVAALLRLDCIQIAYAETSQAHGDITVVAPLNPLRLLWLVAWAHLGPHWLDAVAAHDNADVAVAARSLQALTPIGFPLVVPRGGEQLAIAASDLTPYWGVCLPTDATDPQRLLADLAASLDLPEPYGGGSMISGALFADRIEQYLRLHPYVTTLSISVVNPGRGEHLADMLVELQRRTATSTLSYDVQLFSTAPQASTTGEALGQLLRGQWTTHGRADAFYTRSGSGRPQKLAVSIRPLEEFRAASSTHNTHITFLCDAFSGERFDTAPADNRGGAPVHGLRQDVDVTYIETEDDIVWHKQPRHPSSALTEPLPGAEELSDLLCGLPRVVSAASSAVTTGQVGTELAPRTTLSLTTADKTLLHQAHRSSDWVITVDRSLGVEYFDSPGDTRRPDYVIDFDAEGLDGFGHHTVVSSRSVEEMRALLTPVLGQHGLNVAPRHTATFFDQLRLLSGRLAFKLASTAANQRTEVVGLALARLYLDYQGALDDQVLVPLDAHQELYREPQARGDAVGTTVDFQRTDLALFSLNARTRTITVRLVEVKCYTTLPDLQAYEQLKDTVLRQLDRSATVLAEHFDPHRLESDRPDRAVKNAELGDLLKPYLMRALRYRTMRPSAAQEARWLLERLDKGYQLRFTRTGLTFDLAGGGTHTESEGGVEFHRVGRDLIEELLDAIPTEPAAAHAAPPESTSDGLAQLDLTVPRITDAAFQAPERSHEIPANEPLPSDDDADEGDADVEPPLEASATAAPPEASSERQALQSAQNLAPDEPAPEHQTFTAPSQKEQVDPPDTYLGSSGPSPQYGVIGETAGRRVALDLNETHTISLFGVQGGGKSYTLGSIIEAASLAAPPVNELPRPLATIVFHYSPTLDYAPEFTSMVAANDDETQVQRLRERYGVEARGLDDMVMLVPEDQLTERRSEYPGLEVLPLKFGSVELRAEHWRFLMGAVGNQSTYIRQLQRIMKAHRRDLRLETIRTGVDDSPLSDNLKQLAHQRLDLAADYIDDSVRLQDLVRPGRVIIVDLRDEFIEKDEALGLFVVLMQLFAEARTSDGWFNKLAVFDEAHKYIANPDLVDELVSTVREMRHKGTNVLVASQDPPSVPIKLIELSDHVILHKFTSPAWLKHMQKANAALNGLTSSKMAALSPGEAYVWAGKTTEVAFNRGAVKLNLRPRLTRHGGATKTATSDL</sequence>
<name>A0A0C2FEP3_9ACTN</name>
<evidence type="ECO:0000313" key="3">
    <source>
        <dbReference type="Proteomes" id="UP000031675"/>
    </source>
</evidence>
<dbReference type="EMBL" id="JROO01000034">
    <property type="protein sequence ID" value="KIH97639.1"/>
    <property type="molecule type" value="Genomic_DNA"/>
</dbReference>
<comment type="caution">
    <text evidence="2">The sequence shown here is derived from an EMBL/GenBank/DDBJ whole genome shotgun (WGS) entry which is preliminary data.</text>
</comment>
<proteinExistence type="predicted"/>
<feature type="compositionally biased region" description="Acidic residues" evidence="1">
    <location>
        <begin position="1341"/>
        <end position="1355"/>
    </location>
</feature>
<dbReference type="InterPro" id="IPR027417">
    <property type="entry name" value="P-loop_NTPase"/>
</dbReference>
<dbReference type="Proteomes" id="UP000031675">
    <property type="component" value="Unassembled WGS sequence"/>
</dbReference>
<feature type="region of interest" description="Disordered" evidence="1">
    <location>
        <begin position="1326"/>
        <end position="1417"/>
    </location>
</feature>
<dbReference type="NCBIfam" id="NF047742">
    <property type="entry name" value="antiphage_MADS8"/>
    <property type="match status" value="1"/>
</dbReference>
<gene>
    <name evidence="2" type="ORF">LP52_18210</name>
</gene>
<dbReference type="Gene3D" id="3.40.50.300">
    <property type="entry name" value="P-loop containing nucleotide triphosphate hydrolases"/>
    <property type="match status" value="1"/>
</dbReference>
<protein>
    <recommendedName>
        <fullName evidence="4">ATP-binding protein</fullName>
    </recommendedName>
</protein>
<dbReference type="RefSeq" id="WP_040275243.1">
    <property type="nucleotide sequence ID" value="NZ_JROO01000034.1"/>
</dbReference>
<dbReference type="OrthoDB" id="9816422at2"/>
<evidence type="ECO:0000313" key="2">
    <source>
        <dbReference type="EMBL" id="KIH97639.1"/>
    </source>
</evidence>
<reference evidence="3" key="1">
    <citation type="journal article" date="2015" name="Chem. Biol.">
        <title>Structure, bioactivity, and resistance mechanism of streptomonomicin, an unusual lasso Peptide from an understudied halophilic actinomycete.</title>
        <authorList>
            <person name="Metelev M."/>
            <person name="Tietz J.I."/>
            <person name="Melby J.O."/>
            <person name="Blair P.M."/>
            <person name="Zhu L."/>
            <person name="Livnat I."/>
            <person name="Severinov K."/>
            <person name="Mitchell D.A."/>
        </authorList>
    </citation>
    <scope>NUCLEOTIDE SEQUENCE [LARGE SCALE GENOMIC DNA]</scope>
    <source>
        <strain evidence="3">YIM 90003</strain>
    </source>
</reference>
<evidence type="ECO:0008006" key="4">
    <source>
        <dbReference type="Google" id="ProtNLM"/>
    </source>
</evidence>
<dbReference type="SUPFAM" id="SSF52540">
    <property type="entry name" value="P-loop containing nucleoside triphosphate hydrolases"/>
    <property type="match status" value="1"/>
</dbReference>